<keyword evidence="1" id="KW-0472">Membrane</keyword>
<evidence type="ECO:0000256" key="1">
    <source>
        <dbReference type="SAM" id="Phobius"/>
    </source>
</evidence>
<dbReference type="AlphaFoldDB" id="A0A843YJ15"/>
<name>A0A843YJ15_9RHOB</name>
<dbReference type="RefSeq" id="WP_153216774.1">
    <property type="nucleotide sequence ID" value="NZ_WIBF01000010.1"/>
</dbReference>
<feature type="transmembrane region" description="Helical" evidence="1">
    <location>
        <begin position="40"/>
        <end position="61"/>
    </location>
</feature>
<evidence type="ECO:0000313" key="3">
    <source>
        <dbReference type="Proteomes" id="UP000444174"/>
    </source>
</evidence>
<keyword evidence="3" id="KW-1185">Reference proteome</keyword>
<organism evidence="2 3">
    <name type="scientific">Tritonibacter litoralis</name>
    <dbReference type="NCBI Taxonomy" id="2662264"/>
    <lineage>
        <taxon>Bacteria</taxon>
        <taxon>Pseudomonadati</taxon>
        <taxon>Pseudomonadota</taxon>
        <taxon>Alphaproteobacteria</taxon>
        <taxon>Rhodobacterales</taxon>
        <taxon>Paracoccaceae</taxon>
        <taxon>Tritonibacter</taxon>
    </lineage>
</organism>
<keyword evidence="1" id="KW-0812">Transmembrane</keyword>
<keyword evidence="1" id="KW-1133">Transmembrane helix</keyword>
<proteinExistence type="predicted"/>
<dbReference type="Proteomes" id="UP000444174">
    <property type="component" value="Unassembled WGS sequence"/>
</dbReference>
<feature type="transmembrane region" description="Helical" evidence="1">
    <location>
        <begin position="12"/>
        <end position="28"/>
    </location>
</feature>
<comment type="caution">
    <text evidence="2">The sequence shown here is derived from an EMBL/GenBank/DDBJ whole genome shotgun (WGS) entry which is preliminary data.</text>
</comment>
<gene>
    <name evidence="2" type="ORF">GFB49_15130</name>
</gene>
<protein>
    <submittedName>
        <fullName evidence="2">Uncharacterized protein</fullName>
    </submittedName>
</protein>
<sequence>MNFEQLTLSPQAATVMFCITCLAGYQYRRVWKREGPRYQYWLFGTIAALGLVTLGLIPLNVAG</sequence>
<reference evidence="2 3" key="1">
    <citation type="submission" date="2019-10" db="EMBL/GenBank/DDBJ databases">
        <title>Epibacterium sp. nov., isolated from seawater.</title>
        <authorList>
            <person name="Zhang X."/>
            <person name="Li N."/>
        </authorList>
    </citation>
    <scope>NUCLEOTIDE SEQUENCE [LARGE SCALE GENOMIC DNA]</scope>
    <source>
        <strain evidence="2 3">SM1979</strain>
    </source>
</reference>
<evidence type="ECO:0000313" key="2">
    <source>
        <dbReference type="EMBL" id="MQQ09798.1"/>
    </source>
</evidence>
<dbReference type="EMBL" id="WIBF01000010">
    <property type="protein sequence ID" value="MQQ09798.1"/>
    <property type="molecule type" value="Genomic_DNA"/>
</dbReference>
<accession>A0A843YJ15</accession>